<name>A0A8B6FW77_MYTGA</name>
<dbReference type="EMBL" id="UYJE01007338">
    <property type="protein sequence ID" value="VDI53837.1"/>
    <property type="molecule type" value="Genomic_DNA"/>
</dbReference>
<sequence>MSGKKKQKEEKAERLEMILSVTSNTSICGLDAANNSLVRKLSSDTPAQEIIQYLHESDMKNVVPKKLDDFDKIVVSMVCTSFNQAGKHLRDCSVIVVDRYGYLRLEMEKDHLNLVQHSQIRTDECRAIGDISDSLKQWTGNPSFNEIIAVLEEKYFSGYEKAIYSSCGRFIQ</sequence>
<dbReference type="AlphaFoldDB" id="A0A8B6FW77"/>
<evidence type="ECO:0000313" key="1">
    <source>
        <dbReference type="EMBL" id="VDI53837.1"/>
    </source>
</evidence>
<proteinExistence type="predicted"/>
<gene>
    <name evidence="1" type="ORF">MGAL_10B055748</name>
</gene>
<comment type="caution">
    <text evidence="1">The sequence shown here is derived from an EMBL/GenBank/DDBJ whole genome shotgun (WGS) entry which is preliminary data.</text>
</comment>
<evidence type="ECO:0000313" key="2">
    <source>
        <dbReference type="Proteomes" id="UP000596742"/>
    </source>
</evidence>
<dbReference type="Proteomes" id="UP000596742">
    <property type="component" value="Unassembled WGS sequence"/>
</dbReference>
<accession>A0A8B6FW77</accession>
<organism evidence="1 2">
    <name type="scientific">Mytilus galloprovincialis</name>
    <name type="common">Mediterranean mussel</name>
    <dbReference type="NCBI Taxonomy" id="29158"/>
    <lineage>
        <taxon>Eukaryota</taxon>
        <taxon>Metazoa</taxon>
        <taxon>Spiralia</taxon>
        <taxon>Lophotrochozoa</taxon>
        <taxon>Mollusca</taxon>
        <taxon>Bivalvia</taxon>
        <taxon>Autobranchia</taxon>
        <taxon>Pteriomorphia</taxon>
        <taxon>Mytilida</taxon>
        <taxon>Mytiloidea</taxon>
        <taxon>Mytilidae</taxon>
        <taxon>Mytilinae</taxon>
        <taxon>Mytilus</taxon>
    </lineage>
</organism>
<reference evidence="1" key="1">
    <citation type="submission" date="2018-11" db="EMBL/GenBank/DDBJ databases">
        <authorList>
            <person name="Alioto T."/>
            <person name="Alioto T."/>
        </authorList>
    </citation>
    <scope>NUCLEOTIDE SEQUENCE</scope>
</reference>
<protein>
    <submittedName>
        <fullName evidence="1">Uncharacterized protein</fullName>
    </submittedName>
</protein>
<keyword evidence="2" id="KW-1185">Reference proteome</keyword>